<keyword evidence="9" id="KW-0479">Metal-binding</keyword>
<dbReference type="GO" id="GO:0030026">
    <property type="term" value="P:intracellular manganese ion homeostasis"/>
    <property type="evidence" value="ECO:0000318"/>
    <property type="project" value="GO_Central"/>
</dbReference>
<dbReference type="GO" id="GO:0140315">
    <property type="term" value="F:iron ion sequestering activity"/>
    <property type="evidence" value="ECO:0007669"/>
    <property type="project" value="UniProtKB-UniRule"/>
</dbReference>
<feature type="transmembrane region" description="Helical" evidence="9">
    <location>
        <begin position="182"/>
        <end position="201"/>
    </location>
</feature>
<gene>
    <name evidence="10" type="ORF">ZOSMA_66G00640</name>
</gene>
<organism evidence="10 11">
    <name type="scientific">Zostera marina</name>
    <name type="common">Eelgrass</name>
    <dbReference type="NCBI Taxonomy" id="29655"/>
    <lineage>
        <taxon>Eukaryota</taxon>
        <taxon>Viridiplantae</taxon>
        <taxon>Streptophyta</taxon>
        <taxon>Embryophyta</taxon>
        <taxon>Tracheophyta</taxon>
        <taxon>Spermatophyta</taxon>
        <taxon>Magnoliopsida</taxon>
        <taxon>Liliopsida</taxon>
        <taxon>Zosteraceae</taxon>
        <taxon>Zostera</taxon>
    </lineage>
</organism>
<evidence type="ECO:0000256" key="2">
    <source>
        <dbReference type="ARBA" id="ARBA00007049"/>
    </source>
</evidence>
<dbReference type="PANTHER" id="PTHR31851">
    <property type="entry name" value="FE(2+)/MN(2+) TRANSPORTER PCL1"/>
    <property type="match status" value="1"/>
</dbReference>
<evidence type="ECO:0000256" key="6">
    <source>
        <dbReference type="ARBA" id="ARBA00022989"/>
    </source>
</evidence>
<evidence type="ECO:0000256" key="8">
    <source>
        <dbReference type="ARBA" id="ARBA00044464"/>
    </source>
</evidence>
<protein>
    <recommendedName>
        <fullName evidence="9">Vacuolar iron transporter</fullName>
        <shortName evidence="9">VIT</shortName>
    </recommendedName>
</protein>
<dbReference type="InterPro" id="IPR008217">
    <property type="entry name" value="Ccc1_fam"/>
</dbReference>
<dbReference type="OMA" id="QMCCVGG"/>
<keyword evidence="9" id="KW-0406">Ion transport</keyword>
<feature type="transmembrane region" description="Helical" evidence="9">
    <location>
        <begin position="52"/>
        <end position="76"/>
    </location>
</feature>
<dbReference type="Proteomes" id="UP000036987">
    <property type="component" value="Unassembled WGS sequence"/>
</dbReference>
<reference evidence="11" key="1">
    <citation type="journal article" date="2016" name="Nature">
        <title>The genome of the seagrass Zostera marina reveals angiosperm adaptation to the sea.</title>
        <authorList>
            <person name="Olsen J.L."/>
            <person name="Rouze P."/>
            <person name="Verhelst B."/>
            <person name="Lin Y.-C."/>
            <person name="Bayer T."/>
            <person name="Collen J."/>
            <person name="Dattolo E."/>
            <person name="De Paoli E."/>
            <person name="Dittami S."/>
            <person name="Maumus F."/>
            <person name="Michel G."/>
            <person name="Kersting A."/>
            <person name="Lauritano C."/>
            <person name="Lohaus R."/>
            <person name="Toepel M."/>
            <person name="Tonon T."/>
            <person name="Vanneste K."/>
            <person name="Amirebrahimi M."/>
            <person name="Brakel J."/>
            <person name="Bostroem C."/>
            <person name="Chovatia M."/>
            <person name="Grimwood J."/>
            <person name="Jenkins J.W."/>
            <person name="Jueterbock A."/>
            <person name="Mraz A."/>
            <person name="Stam W.T."/>
            <person name="Tice H."/>
            <person name="Bornberg-Bauer E."/>
            <person name="Green P.J."/>
            <person name="Pearson G.A."/>
            <person name="Procaccini G."/>
            <person name="Duarte C.M."/>
            <person name="Schmutz J."/>
            <person name="Reusch T.B.H."/>
            <person name="Van de Peer Y."/>
        </authorList>
    </citation>
    <scope>NUCLEOTIDE SEQUENCE [LARGE SCALE GENOMIC DNA]</scope>
    <source>
        <strain evidence="11">cv. Finnish</strain>
    </source>
</reference>
<accession>A0A0K9NSA8</accession>
<evidence type="ECO:0000256" key="1">
    <source>
        <dbReference type="ARBA" id="ARBA00004128"/>
    </source>
</evidence>
<comment type="catalytic activity">
    <reaction evidence="8">
        <text>Fe(2+)(in) = Fe(2+)(out)</text>
        <dbReference type="Rhea" id="RHEA:28486"/>
        <dbReference type="ChEBI" id="CHEBI:29033"/>
    </reaction>
    <physiologicalReaction direction="left-to-right" evidence="8">
        <dbReference type="Rhea" id="RHEA:28487"/>
    </physiologicalReaction>
</comment>
<dbReference type="EMBL" id="LFYR01001757">
    <property type="protein sequence ID" value="KMZ59644.1"/>
    <property type="molecule type" value="Genomic_DNA"/>
</dbReference>
<keyword evidence="5 9" id="KW-0812">Transmembrane</keyword>
<dbReference type="GO" id="GO:0005381">
    <property type="term" value="F:iron ion transmembrane transporter activity"/>
    <property type="evidence" value="ECO:0000318"/>
    <property type="project" value="GO_Central"/>
</dbReference>
<keyword evidence="3" id="KW-0408">Iron</keyword>
<evidence type="ECO:0000313" key="10">
    <source>
        <dbReference type="EMBL" id="KMZ59644.1"/>
    </source>
</evidence>
<feature type="transmembrane region" description="Helical" evidence="9">
    <location>
        <begin position="21"/>
        <end position="46"/>
    </location>
</feature>
<comment type="domain">
    <text evidence="9">The cytoplasmic metal binding domain (MBD) is located between transmembrane 2 (TM2) and transmembrane 3 (TM3).</text>
</comment>
<keyword evidence="4 9" id="KW-0926">Vacuole</keyword>
<dbReference type="CDD" id="cd02435">
    <property type="entry name" value="CCC1"/>
    <property type="match status" value="1"/>
</dbReference>
<feature type="transmembrane region" description="Helical" evidence="9">
    <location>
        <begin position="213"/>
        <end position="232"/>
    </location>
</feature>
<keyword evidence="6 9" id="KW-1133">Transmembrane helix</keyword>
<proteinExistence type="inferred from homology"/>
<keyword evidence="3" id="KW-0410">Iron transport</keyword>
<dbReference type="GO" id="GO:0005384">
    <property type="term" value="F:manganese ion transmembrane transporter activity"/>
    <property type="evidence" value="ECO:0000318"/>
    <property type="project" value="GO_Central"/>
</dbReference>
<evidence type="ECO:0000256" key="9">
    <source>
        <dbReference type="RuleBase" id="RU369115"/>
    </source>
</evidence>
<dbReference type="OrthoDB" id="73465at2759"/>
<comment type="subcellular location">
    <subcellularLocation>
        <location evidence="1 9">Vacuole membrane</location>
        <topology evidence="1 9">Multi-pass membrane protein</topology>
    </subcellularLocation>
</comment>
<evidence type="ECO:0000256" key="5">
    <source>
        <dbReference type="ARBA" id="ARBA00022692"/>
    </source>
</evidence>
<comment type="function">
    <text evidence="9">Vacuolar Fe(2+) uptake transporter.</text>
</comment>
<comment type="subunit">
    <text evidence="9">Homodimer.</text>
</comment>
<name>A0A0K9NSA8_ZOSMR</name>
<evidence type="ECO:0000256" key="7">
    <source>
        <dbReference type="ARBA" id="ARBA00023136"/>
    </source>
</evidence>
<keyword evidence="7 9" id="KW-0472">Membrane</keyword>
<feature type="transmembrane region" description="Helical" evidence="9">
    <location>
        <begin position="156"/>
        <end position="176"/>
    </location>
</feature>
<comment type="caution">
    <text evidence="10">The sequence shown here is derived from an EMBL/GenBank/DDBJ whole genome shotgun (WGS) entry which is preliminary data.</text>
</comment>
<dbReference type="Pfam" id="PF01988">
    <property type="entry name" value="VIT1"/>
    <property type="match status" value="1"/>
</dbReference>
<dbReference type="STRING" id="29655.A0A0K9NSA8"/>
<evidence type="ECO:0000313" key="11">
    <source>
        <dbReference type="Proteomes" id="UP000036987"/>
    </source>
</evidence>
<evidence type="ECO:0000256" key="3">
    <source>
        <dbReference type="ARBA" id="ARBA00022496"/>
    </source>
</evidence>
<dbReference type="AlphaFoldDB" id="A0A0K9NSA8"/>
<evidence type="ECO:0000256" key="4">
    <source>
        <dbReference type="ARBA" id="ARBA00022554"/>
    </source>
</evidence>
<comment type="similarity">
    <text evidence="2 9">Belongs to the CCC1 family.</text>
</comment>
<dbReference type="GO" id="GO:0005774">
    <property type="term" value="C:vacuolar membrane"/>
    <property type="evidence" value="ECO:0000318"/>
    <property type="project" value="GO_Central"/>
</dbReference>
<keyword evidence="11" id="KW-1185">Reference proteome</keyword>
<dbReference type="GO" id="GO:0046872">
    <property type="term" value="F:metal ion binding"/>
    <property type="evidence" value="ECO:0007669"/>
    <property type="project" value="UniProtKB-UniRule"/>
</dbReference>
<sequence length="238" mass="25140">MSSSAPLLEEHKEKHFTAGEVVRDIIIGVSDGLTVPFALAAGLSGASASSSIVLTAGIAEVAAGAISMGLGGYLAAKSESDHYMRELKREEDEINTVPDSEAAEIEEILSEFSLGPQEYGPIVVALRKNPKAWLDFMMKFELGLEKPDPRRAIQSAATIATAYIIGGIVPLSPYVFEPNASKALIMSVVATLTSLLFFGYVKGKLTGDRPFMSAIQTTLIGAIASAVAFGLAKSVQFL</sequence>
<keyword evidence="9" id="KW-0813">Transport</keyword>